<feature type="region of interest" description="Disordered" evidence="1">
    <location>
        <begin position="1"/>
        <end position="20"/>
    </location>
</feature>
<dbReference type="EMBL" id="FXWK01000001">
    <property type="protein sequence ID" value="SMQ65938.1"/>
    <property type="molecule type" value="Genomic_DNA"/>
</dbReference>
<reference evidence="3" key="1">
    <citation type="submission" date="2017-04" db="EMBL/GenBank/DDBJ databases">
        <authorList>
            <person name="Varghese N."/>
            <person name="Submissions S."/>
        </authorList>
    </citation>
    <scope>NUCLEOTIDE SEQUENCE [LARGE SCALE GENOMIC DNA]</scope>
</reference>
<sequence length="83" mass="9682">MARKHRRKRPTPSPIPPPDPVILAAIRANDTYERPAPPVRHMSFSAPRRKRPLNPHLAFRMSVADSDAFEIWWRSQDWTKDGE</sequence>
<dbReference type="Proteomes" id="UP000194474">
    <property type="component" value="Unassembled WGS sequence"/>
</dbReference>
<evidence type="ECO:0000313" key="3">
    <source>
        <dbReference type="Proteomes" id="UP000194474"/>
    </source>
</evidence>
<evidence type="ECO:0000256" key="1">
    <source>
        <dbReference type="SAM" id="MobiDB-lite"/>
    </source>
</evidence>
<protein>
    <submittedName>
        <fullName evidence="2">Uncharacterized protein</fullName>
    </submittedName>
</protein>
<organism evidence="2 3">
    <name type="scientific">Devosia lucknowensis</name>
    <dbReference type="NCBI Taxonomy" id="1096929"/>
    <lineage>
        <taxon>Bacteria</taxon>
        <taxon>Pseudomonadati</taxon>
        <taxon>Pseudomonadota</taxon>
        <taxon>Alphaproteobacteria</taxon>
        <taxon>Hyphomicrobiales</taxon>
        <taxon>Devosiaceae</taxon>
        <taxon>Devosia</taxon>
    </lineage>
</organism>
<proteinExistence type="predicted"/>
<evidence type="ECO:0000313" key="2">
    <source>
        <dbReference type="EMBL" id="SMQ65938.1"/>
    </source>
</evidence>
<feature type="compositionally biased region" description="Pro residues" evidence="1">
    <location>
        <begin position="11"/>
        <end position="20"/>
    </location>
</feature>
<dbReference type="AlphaFoldDB" id="A0A1Y6ET72"/>
<name>A0A1Y6ET72_9HYPH</name>
<gene>
    <name evidence="2" type="ORF">SAMN06295905_1354</name>
</gene>
<keyword evidence="3" id="KW-1185">Reference proteome</keyword>
<accession>A0A1Y6ET72</accession>
<feature type="compositionally biased region" description="Basic residues" evidence="1">
    <location>
        <begin position="1"/>
        <end position="10"/>
    </location>
</feature>